<comment type="caution">
    <text evidence="1">The sequence shown here is derived from an EMBL/GenBank/DDBJ whole genome shotgun (WGS) entry which is preliminary data.</text>
</comment>
<name>A0AAW9SMI3_9RHOB</name>
<dbReference type="RefSeq" id="WP_347167629.1">
    <property type="nucleotide sequence ID" value="NZ_JBDNCH010000002.1"/>
</dbReference>
<evidence type="ECO:0000313" key="1">
    <source>
        <dbReference type="EMBL" id="MEN9062690.1"/>
    </source>
</evidence>
<evidence type="ECO:0000313" key="2">
    <source>
        <dbReference type="Proteomes" id="UP001428774"/>
    </source>
</evidence>
<dbReference type="EMBL" id="JBDNCH010000002">
    <property type="protein sequence ID" value="MEN9062690.1"/>
    <property type="molecule type" value="Genomic_DNA"/>
</dbReference>
<protein>
    <submittedName>
        <fullName evidence="1">Uncharacterized protein</fullName>
    </submittedName>
</protein>
<proteinExistence type="predicted"/>
<reference evidence="1 2" key="1">
    <citation type="submission" date="2024-05" db="EMBL/GenBank/DDBJ databases">
        <title>Genome sequence of Ponticoccus litoralis KCCM 90028.</title>
        <authorList>
            <person name="Kim J.M."/>
            <person name="Lee J.K."/>
            <person name="Choi B.J."/>
            <person name="Bayburt H."/>
            <person name="Baek J.H."/>
            <person name="Jeon C.O."/>
        </authorList>
    </citation>
    <scope>NUCLEOTIDE SEQUENCE [LARGE SCALE GENOMIC DNA]</scope>
    <source>
        <strain evidence="1 2">KCCM 90028</strain>
    </source>
</reference>
<organism evidence="1 2">
    <name type="scientific">Ponticoccus litoralis</name>
    <dbReference type="NCBI Taxonomy" id="422297"/>
    <lineage>
        <taxon>Bacteria</taxon>
        <taxon>Pseudomonadati</taxon>
        <taxon>Pseudomonadota</taxon>
        <taxon>Alphaproteobacteria</taxon>
        <taxon>Rhodobacterales</taxon>
        <taxon>Roseobacteraceae</taxon>
        <taxon>Ponticoccus</taxon>
    </lineage>
</organism>
<dbReference type="Proteomes" id="UP001428774">
    <property type="component" value="Unassembled WGS sequence"/>
</dbReference>
<gene>
    <name evidence="1" type="ORF">ABFB10_18590</name>
</gene>
<keyword evidence="2" id="KW-1185">Reference proteome</keyword>
<sequence>MLDDHAVGKALDVDVIGRNFQVGNGYPDVSKLMYEPETVKNELRKGDFLPDRTHFLSNEALSSNADFLDELARRFEIKRVIFSVRFPPLQAISNFAYSGWLRSGFSDFSAGKATSPHRAINRVRSHLDRFRAYSDDIRVCPVEGISAPLEKRFLKIGFDRIPDILDRPPFCKREMSNVSISPAFAEALSLEVLAGGYVSQDRTGMQS</sequence>
<dbReference type="AlphaFoldDB" id="A0AAW9SMI3"/>
<accession>A0AAW9SMI3</accession>